<evidence type="ECO:0000313" key="2">
    <source>
        <dbReference type="Proteomes" id="UP000735302"/>
    </source>
</evidence>
<evidence type="ECO:0000313" key="1">
    <source>
        <dbReference type="EMBL" id="GFO02378.1"/>
    </source>
</evidence>
<dbReference type="EMBL" id="BLXT01003580">
    <property type="protein sequence ID" value="GFO02378.1"/>
    <property type="molecule type" value="Genomic_DNA"/>
</dbReference>
<name>A0AAV4A5A1_9GAST</name>
<sequence>MKGAVSPNPSHHPSLDLELITVPPFTVPWSTPGSCDKHLRDEALVAPGSPQFAQRPAWALFFMVRVPNGVVLFSYRTS</sequence>
<keyword evidence="2" id="KW-1185">Reference proteome</keyword>
<gene>
    <name evidence="1" type="ORF">PoB_002888300</name>
</gene>
<dbReference type="Proteomes" id="UP000735302">
    <property type="component" value="Unassembled WGS sequence"/>
</dbReference>
<comment type="caution">
    <text evidence="1">The sequence shown here is derived from an EMBL/GenBank/DDBJ whole genome shotgun (WGS) entry which is preliminary data.</text>
</comment>
<proteinExistence type="predicted"/>
<protein>
    <submittedName>
        <fullName evidence="1">Uncharacterized protein</fullName>
    </submittedName>
</protein>
<dbReference type="AlphaFoldDB" id="A0AAV4A5A1"/>
<reference evidence="1 2" key="1">
    <citation type="journal article" date="2021" name="Elife">
        <title>Chloroplast acquisition without the gene transfer in kleptoplastic sea slugs, Plakobranchus ocellatus.</title>
        <authorList>
            <person name="Maeda T."/>
            <person name="Takahashi S."/>
            <person name="Yoshida T."/>
            <person name="Shimamura S."/>
            <person name="Takaki Y."/>
            <person name="Nagai Y."/>
            <person name="Toyoda A."/>
            <person name="Suzuki Y."/>
            <person name="Arimoto A."/>
            <person name="Ishii H."/>
            <person name="Satoh N."/>
            <person name="Nishiyama T."/>
            <person name="Hasebe M."/>
            <person name="Maruyama T."/>
            <person name="Minagawa J."/>
            <person name="Obokata J."/>
            <person name="Shigenobu S."/>
        </authorList>
    </citation>
    <scope>NUCLEOTIDE SEQUENCE [LARGE SCALE GENOMIC DNA]</scope>
</reference>
<organism evidence="1 2">
    <name type="scientific">Plakobranchus ocellatus</name>
    <dbReference type="NCBI Taxonomy" id="259542"/>
    <lineage>
        <taxon>Eukaryota</taxon>
        <taxon>Metazoa</taxon>
        <taxon>Spiralia</taxon>
        <taxon>Lophotrochozoa</taxon>
        <taxon>Mollusca</taxon>
        <taxon>Gastropoda</taxon>
        <taxon>Heterobranchia</taxon>
        <taxon>Euthyneura</taxon>
        <taxon>Panpulmonata</taxon>
        <taxon>Sacoglossa</taxon>
        <taxon>Placobranchoidea</taxon>
        <taxon>Plakobranchidae</taxon>
        <taxon>Plakobranchus</taxon>
    </lineage>
</organism>
<accession>A0AAV4A5A1</accession>